<dbReference type="EMBL" id="DF237725">
    <property type="protein sequence ID" value="GAQ91384.1"/>
    <property type="molecule type" value="Genomic_DNA"/>
</dbReference>
<feature type="compositionally biased region" description="Basic and acidic residues" evidence="1">
    <location>
        <begin position="60"/>
        <end position="72"/>
    </location>
</feature>
<protein>
    <submittedName>
        <fullName evidence="2">Uncharacterized protein</fullName>
    </submittedName>
</protein>
<name>A0A1Y1IKS1_KLENI</name>
<evidence type="ECO:0000256" key="1">
    <source>
        <dbReference type="SAM" id="MobiDB-lite"/>
    </source>
</evidence>
<feature type="compositionally biased region" description="Gly residues" evidence="1">
    <location>
        <begin position="98"/>
        <end position="110"/>
    </location>
</feature>
<evidence type="ECO:0000313" key="2">
    <source>
        <dbReference type="EMBL" id="GAQ91384.1"/>
    </source>
</evidence>
<gene>
    <name evidence="2" type="ORF">KFL_007760030</name>
</gene>
<accession>A0A1Y1IKS1</accession>
<evidence type="ECO:0000313" key="3">
    <source>
        <dbReference type="Proteomes" id="UP000054558"/>
    </source>
</evidence>
<dbReference type="Proteomes" id="UP000054558">
    <property type="component" value="Unassembled WGS sequence"/>
</dbReference>
<proteinExistence type="predicted"/>
<reference evidence="2 3" key="1">
    <citation type="journal article" date="2014" name="Nat. Commun.">
        <title>Klebsormidium flaccidum genome reveals primary factors for plant terrestrial adaptation.</title>
        <authorList>
            <person name="Hori K."/>
            <person name="Maruyama F."/>
            <person name="Fujisawa T."/>
            <person name="Togashi T."/>
            <person name="Yamamoto N."/>
            <person name="Seo M."/>
            <person name="Sato S."/>
            <person name="Yamada T."/>
            <person name="Mori H."/>
            <person name="Tajima N."/>
            <person name="Moriyama T."/>
            <person name="Ikeuchi M."/>
            <person name="Watanabe M."/>
            <person name="Wada H."/>
            <person name="Kobayashi K."/>
            <person name="Saito M."/>
            <person name="Masuda T."/>
            <person name="Sasaki-Sekimoto Y."/>
            <person name="Mashiguchi K."/>
            <person name="Awai K."/>
            <person name="Shimojima M."/>
            <person name="Masuda S."/>
            <person name="Iwai M."/>
            <person name="Nobusawa T."/>
            <person name="Narise T."/>
            <person name="Kondo S."/>
            <person name="Saito H."/>
            <person name="Sato R."/>
            <person name="Murakawa M."/>
            <person name="Ihara Y."/>
            <person name="Oshima-Yamada Y."/>
            <person name="Ohtaka K."/>
            <person name="Satoh M."/>
            <person name="Sonobe K."/>
            <person name="Ishii M."/>
            <person name="Ohtani R."/>
            <person name="Kanamori-Sato M."/>
            <person name="Honoki R."/>
            <person name="Miyazaki D."/>
            <person name="Mochizuki H."/>
            <person name="Umetsu J."/>
            <person name="Higashi K."/>
            <person name="Shibata D."/>
            <person name="Kamiya Y."/>
            <person name="Sato N."/>
            <person name="Nakamura Y."/>
            <person name="Tabata S."/>
            <person name="Ida S."/>
            <person name="Kurokawa K."/>
            <person name="Ohta H."/>
        </authorList>
    </citation>
    <scope>NUCLEOTIDE SEQUENCE [LARGE SCALE GENOMIC DNA]</scope>
    <source>
        <strain evidence="2 3">NIES-2285</strain>
    </source>
</reference>
<keyword evidence="3" id="KW-1185">Reference proteome</keyword>
<feature type="region of interest" description="Disordered" evidence="1">
    <location>
        <begin position="1"/>
        <end position="117"/>
    </location>
</feature>
<feature type="compositionally biased region" description="Basic and acidic residues" evidence="1">
    <location>
        <begin position="1"/>
        <end position="18"/>
    </location>
</feature>
<organism evidence="2 3">
    <name type="scientific">Klebsormidium nitens</name>
    <name type="common">Green alga</name>
    <name type="synonym">Ulothrix nitens</name>
    <dbReference type="NCBI Taxonomy" id="105231"/>
    <lineage>
        <taxon>Eukaryota</taxon>
        <taxon>Viridiplantae</taxon>
        <taxon>Streptophyta</taxon>
        <taxon>Klebsormidiophyceae</taxon>
        <taxon>Klebsormidiales</taxon>
        <taxon>Klebsormidiaceae</taxon>
        <taxon>Klebsormidium</taxon>
    </lineage>
</organism>
<sequence length="117" mass="12605">MQVNKERAPNEKKLKWERSIALPQNGKSKRVAQQARAERNGTSAERGRKGTVNGNGTQGREGKAEALYDEARLLAIGGWDHEDQEQGQQGGEEKGQEQGMGCGSKGGSIGSGRLERG</sequence>
<dbReference type="AlphaFoldDB" id="A0A1Y1IKS1"/>